<name>U2EJL4_9BACT</name>
<comment type="caution">
    <text evidence="2">The sequence shown here is derived from an EMBL/GenBank/DDBJ whole genome shotgun (WGS) entry which is preliminary data.</text>
</comment>
<keyword evidence="1" id="KW-0175">Coiled coil</keyword>
<evidence type="ECO:0000313" key="3">
    <source>
        <dbReference type="Proteomes" id="UP000016636"/>
    </source>
</evidence>
<dbReference type="EMBL" id="ANNE01000002">
    <property type="protein sequence ID" value="ERJ24031.1"/>
    <property type="molecule type" value="Genomic_DNA"/>
</dbReference>
<dbReference type="Gene3D" id="3.40.50.300">
    <property type="entry name" value="P-loop containing nucleotide triphosphate hydrolases"/>
    <property type="match status" value="2"/>
</dbReference>
<feature type="coiled-coil region" evidence="1">
    <location>
        <begin position="481"/>
        <end position="515"/>
    </location>
</feature>
<gene>
    <name evidence="2" type="ORF">UNSW3_660</name>
</gene>
<sequence length="520" mass="58677">MSVFSLINNKKELAQAATSNVLSIPISFTHAMITGQTGCGKTTSAILPAMDERIKVGHGMLVFDYKGVEHKKVKFLAKKHGRLKDVVMINVPWGNKINIMDDASESLLMNFFQKTFGTKRDPFWGNLAANIATKSLSTMKAICDLTEQGFCTPYIENRAKDIKPSFANLCKSTQQLGDFKNFYALVKLVDDHVKSDTAFAKGISKRRHLANSLNEKIWALGEFNDKSENFIQAFKEYEGVRNDEESQKARLFSNYTFMLFALQSIADDEMLNYHGNSISKLLNEGKIVVVNSQGLKDSAVELMLNSTLSNMAQRIANEEKVPVSIFIDEAQRVLNPSTDLHADVLREARVELILAFQNEDVLKSSLGSDSRYKELVGNLTNQYFFKNSVRQYASGEDKDFSKLKKFEYYHDGKIYKASPIFIDENDLLKAELSYQKELGIGSSFTNVALGDNEILVYNEQLFKRRSLLIKQDIVTKKKSEVPVLNQKLDALLKRLNALVQEANDASEANDEDEELWRGVL</sequence>
<dbReference type="Proteomes" id="UP000016636">
    <property type="component" value="Unassembled WGS sequence"/>
</dbReference>
<dbReference type="InterPro" id="IPR027417">
    <property type="entry name" value="P-loop_NTPase"/>
</dbReference>
<dbReference type="SUPFAM" id="SSF52540">
    <property type="entry name" value="P-loop containing nucleoside triphosphate hydrolases"/>
    <property type="match status" value="1"/>
</dbReference>
<dbReference type="AlphaFoldDB" id="U2EJL4"/>
<evidence type="ECO:0000256" key="1">
    <source>
        <dbReference type="SAM" id="Coils"/>
    </source>
</evidence>
<reference evidence="2 3" key="1">
    <citation type="journal article" date="2013" name="BMC Genomics">
        <title>Comparative genomics of Campylobacter concisus isolates reveals genetic diversity and provides insights into disease association.</title>
        <authorList>
            <person name="Deshpande N.P."/>
            <person name="Kaakoush N.O."/>
            <person name="Wilkins M.R."/>
            <person name="Mitchell H.M."/>
        </authorList>
    </citation>
    <scope>NUCLEOTIDE SEQUENCE [LARGE SCALE GENOMIC DNA]</scope>
    <source>
        <strain evidence="2 3">UNSW3</strain>
    </source>
</reference>
<dbReference type="PATRIC" id="fig|1242966.3.peg.184"/>
<proteinExistence type="predicted"/>
<evidence type="ECO:0000313" key="2">
    <source>
        <dbReference type="EMBL" id="ERJ24031.1"/>
    </source>
</evidence>
<evidence type="ECO:0008006" key="4">
    <source>
        <dbReference type="Google" id="ProtNLM"/>
    </source>
</evidence>
<protein>
    <recommendedName>
        <fullName evidence="4">Type IV secretion system coupling protein TraD DNA-binding domain-containing protein</fullName>
    </recommendedName>
</protein>
<dbReference type="RefSeq" id="WP_021083711.1">
    <property type="nucleotide sequence ID" value="NZ_ANNE01000002.1"/>
</dbReference>
<accession>U2EJL4</accession>
<organism evidence="2 3">
    <name type="scientific">Campylobacter concisus UNSW3</name>
    <dbReference type="NCBI Taxonomy" id="1242966"/>
    <lineage>
        <taxon>Bacteria</taxon>
        <taxon>Pseudomonadati</taxon>
        <taxon>Campylobacterota</taxon>
        <taxon>Epsilonproteobacteria</taxon>
        <taxon>Campylobacterales</taxon>
        <taxon>Campylobacteraceae</taxon>
        <taxon>Campylobacter</taxon>
    </lineage>
</organism>